<dbReference type="AlphaFoldDB" id="A0A7W0ID40"/>
<name>A0A7W0ID40_9ACTN</name>
<accession>A0A7W0ID40</accession>
<gene>
    <name evidence="2" type="ORF">H1D24_37460</name>
</gene>
<sequence length="138" mass="15572">MGLRARHFPRLGAQQQEREPLRTAASQHEASVLHLLECRGCRAQQTLPRRFHPGVVVAHLEQTERHGPCRREPYARELEYVHGVYRFELDCGWHTTGRWLKDVTVAEVAVLVQAFVDAALAAQEGPLSPDAETEARTA</sequence>
<dbReference type="EMBL" id="JACEHE010000042">
    <property type="protein sequence ID" value="MBA2951288.1"/>
    <property type="molecule type" value="Genomic_DNA"/>
</dbReference>
<protein>
    <submittedName>
        <fullName evidence="2">Uncharacterized protein</fullName>
    </submittedName>
</protein>
<reference evidence="2 3" key="1">
    <citation type="submission" date="2020-07" db="EMBL/GenBank/DDBJ databases">
        <title>Streptomyces isolated from Indian soil.</title>
        <authorList>
            <person name="Mandal S."/>
            <person name="Maiti P.K."/>
        </authorList>
    </citation>
    <scope>NUCLEOTIDE SEQUENCE [LARGE SCALE GENOMIC DNA]</scope>
    <source>
        <strain evidence="2 3">PSKA28</strain>
    </source>
</reference>
<comment type="caution">
    <text evidence="2">The sequence shown here is derived from an EMBL/GenBank/DDBJ whole genome shotgun (WGS) entry which is preliminary data.</text>
</comment>
<evidence type="ECO:0000313" key="3">
    <source>
        <dbReference type="Proteomes" id="UP000545761"/>
    </source>
</evidence>
<proteinExistence type="predicted"/>
<dbReference type="Proteomes" id="UP000545761">
    <property type="component" value="Unassembled WGS sequence"/>
</dbReference>
<organism evidence="2 3">
    <name type="scientific">Streptomyces himalayensis subsp. himalayensis</name>
    <dbReference type="NCBI Taxonomy" id="2756131"/>
    <lineage>
        <taxon>Bacteria</taxon>
        <taxon>Bacillati</taxon>
        <taxon>Actinomycetota</taxon>
        <taxon>Actinomycetes</taxon>
        <taxon>Kitasatosporales</taxon>
        <taxon>Streptomycetaceae</taxon>
        <taxon>Streptomyces</taxon>
        <taxon>Streptomyces himalayensis</taxon>
    </lineage>
</organism>
<feature type="region of interest" description="Disordered" evidence="1">
    <location>
        <begin position="1"/>
        <end position="23"/>
    </location>
</feature>
<evidence type="ECO:0000313" key="2">
    <source>
        <dbReference type="EMBL" id="MBA2951288.1"/>
    </source>
</evidence>
<evidence type="ECO:0000256" key="1">
    <source>
        <dbReference type="SAM" id="MobiDB-lite"/>
    </source>
</evidence>
<dbReference type="RefSeq" id="WP_181662207.1">
    <property type="nucleotide sequence ID" value="NZ_JACEHE010000042.1"/>
</dbReference>